<dbReference type="RefSeq" id="WP_092118070.1">
    <property type="nucleotide sequence ID" value="NZ_FMXO01000005.1"/>
</dbReference>
<organism evidence="2 3">
    <name type="scientific">Desulfonatronum thiosulfatophilum</name>
    <dbReference type="NCBI Taxonomy" id="617002"/>
    <lineage>
        <taxon>Bacteria</taxon>
        <taxon>Pseudomonadati</taxon>
        <taxon>Thermodesulfobacteriota</taxon>
        <taxon>Desulfovibrionia</taxon>
        <taxon>Desulfovibrionales</taxon>
        <taxon>Desulfonatronaceae</taxon>
        <taxon>Desulfonatronum</taxon>
    </lineage>
</organism>
<dbReference type="Pfam" id="PF13717">
    <property type="entry name" value="Zn_ribbon_4"/>
    <property type="match status" value="1"/>
</dbReference>
<dbReference type="NCBIfam" id="TIGR02098">
    <property type="entry name" value="MJ0042_CXXC"/>
    <property type="match status" value="1"/>
</dbReference>
<proteinExistence type="predicted"/>
<name>A0A1G6BK29_9BACT</name>
<sequence>MRLICPHCAKQLSVADEKIPVGQRFRLNCPQCSQSFAVDPNAPQITDATADSLPSSPPEKLEDNTFYPPGAKIAFLCLQHPAWQRALIDVLGERGHYLVSVSDAVEALRKLETAPYELIFVEQSPHNLRVLQRIHGWPGLRRRGVNVVLLGTEAPSLHPDASLRNGVNWYLHLEDHSDAAHLVQTIITGYEETYKTWRLVSKNIENSHS</sequence>
<dbReference type="EMBL" id="FMXO01000005">
    <property type="protein sequence ID" value="SDB20964.1"/>
    <property type="molecule type" value="Genomic_DNA"/>
</dbReference>
<evidence type="ECO:0000259" key="1">
    <source>
        <dbReference type="Pfam" id="PF13717"/>
    </source>
</evidence>
<keyword evidence="3" id="KW-1185">Reference proteome</keyword>
<gene>
    <name evidence="2" type="ORF">SAMN05660653_01002</name>
</gene>
<dbReference type="Proteomes" id="UP000198771">
    <property type="component" value="Unassembled WGS sequence"/>
</dbReference>
<evidence type="ECO:0000313" key="3">
    <source>
        <dbReference type="Proteomes" id="UP000198771"/>
    </source>
</evidence>
<accession>A0A1G6BK29</accession>
<dbReference type="AlphaFoldDB" id="A0A1G6BK29"/>
<dbReference type="InterPro" id="IPR011723">
    <property type="entry name" value="Znf/thioredoxin_put"/>
</dbReference>
<reference evidence="2 3" key="1">
    <citation type="submission" date="2016-10" db="EMBL/GenBank/DDBJ databases">
        <authorList>
            <person name="de Groot N.N."/>
        </authorList>
    </citation>
    <scope>NUCLEOTIDE SEQUENCE [LARGE SCALE GENOMIC DNA]</scope>
    <source>
        <strain evidence="2 3">ASO4-2</strain>
    </source>
</reference>
<feature type="domain" description="Zinc finger/thioredoxin putative" evidence="1">
    <location>
        <begin position="1"/>
        <end position="36"/>
    </location>
</feature>
<protein>
    <submittedName>
        <fullName evidence="2">MJ0042 family finger-like domain-containing protein</fullName>
    </submittedName>
</protein>
<evidence type="ECO:0000313" key="2">
    <source>
        <dbReference type="EMBL" id="SDB20964.1"/>
    </source>
</evidence>
<dbReference type="STRING" id="617002.SAMN05660653_01002"/>
<dbReference type="OrthoDB" id="5432773at2"/>